<organism evidence="2 3">
    <name type="scientific">Azotobacter chroococcum</name>
    <dbReference type="NCBI Taxonomy" id="353"/>
    <lineage>
        <taxon>Bacteria</taxon>
        <taxon>Pseudomonadati</taxon>
        <taxon>Pseudomonadota</taxon>
        <taxon>Gammaproteobacteria</taxon>
        <taxon>Pseudomonadales</taxon>
        <taxon>Pseudomonadaceae</taxon>
        <taxon>Azotobacter</taxon>
    </lineage>
</organism>
<dbReference type="EMBL" id="JAAPAP010000001">
    <property type="protein sequence ID" value="NHN75867.1"/>
    <property type="molecule type" value="Genomic_DNA"/>
</dbReference>
<dbReference type="Proteomes" id="UP000736384">
    <property type="component" value="Unassembled WGS sequence"/>
</dbReference>
<keyword evidence="1" id="KW-0812">Transmembrane</keyword>
<keyword evidence="1" id="KW-0472">Membrane</keyword>
<reference evidence="2" key="1">
    <citation type="submission" date="2020-03" db="EMBL/GenBank/DDBJ databases">
        <title>Genome assembly of Azotobacter chroococcum W5.</title>
        <authorList>
            <person name="Kannepalli A."/>
        </authorList>
    </citation>
    <scope>NUCLEOTIDE SEQUENCE</scope>
    <source>
        <strain evidence="2">W5</strain>
    </source>
</reference>
<protein>
    <submittedName>
        <fullName evidence="2">Uncharacterized protein</fullName>
    </submittedName>
</protein>
<evidence type="ECO:0000256" key="1">
    <source>
        <dbReference type="SAM" id="Phobius"/>
    </source>
</evidence>
<evidence type="ECO:0000313" key="3">
    <source>
        <dbReference type="Proteomes" id="UP000736384"/>
    </source>
</evidence>
<evidence type="ECO:0000313" key="2">
    <source>
        <dbReference type="EMBL" id="NHN75867.1"/>
    </source>
</evidence>
<dbReference type="RefSeq" id="WP_165891248.1">
    <property type="nucleotide sequence ID" value="NZ_JAAPAP010000001.1"/>
</dbReference>
<keyword evidence="1" id="KW-1133">Transmembrane helix</keyword>
<proteinExistence type="predicted"/>
<accession>A0AA43Z3N2</accession>
<comment type="caution">
    <text evidence="2">The sequence shown here is derived from an EMBL/GenBank/DDBJ whole genome shotgun (WGS) entry which is preliminary data.</text>
</comment>
<feature type="transmembrane region" description="Helical" evidence="1">
    <location>
        <begin position="7"/>
        <end position="27"/>
    </location>
</feature>
<dbReference type="AlphaFoldDB" id="A0AA43Z3N2"/>
<sequence length="61" mass="7091">MKKAGLWPAFYFSKYLILLALKTIIYFDPYADPHPEPRLNLLRGRLARQQVAVQLTGRDCL</sequence>
<gene>
    <name evidence="2" type="ORF">HA520_00970</name>
</gene>
<name>A0AA43Z3N2_9GAMM</name>